<dbReference type="EMBL" id="JAUSWN010000005">
    <property type="protein sequence ID" value="MDQ0479120.1"/>
    <property type="molecule type" value="Genomic_DNA"/>
</dbReference>
<accession>A0ABU0JPU9</accession>
<evidence type="ECO:0000313" key="1">
    <source>
        <dbReference type="EMBL" id="MDQ0479120.1"/>
    </source>
</evidence>
<evidence type="ECO:0000313" key="2">
    <source>
        <dbReference type="Proteomes" id="UP001224418"/>
    </source>
</evidence>
<name>A0ABU0JPU9_HATLI</name>
<dbReference type="SUPFAM" id="SSF88659">
    <property type="entry name" value="Sigma3 and sigma4 domains of RNA polymerase sigma factors"/>
    <property type="match status" value="1"/>
</dbReference>
<dbReference type="Proteomes" id="UP001224418">
    <property type="component" value="Unassembled WGS sequence"/>
</dbReference>
<sequence length="136" mass="16480">MSEKINENNNYEKVMEFMKEEERKEKNHNRRYYRHNISLEYLQKQNVPVEFQYLKSGFGYEKEFDEPLDFIDLIKNPELAKALKILKQLDIRVIELKYRLGFSLYEISLKLGIKYDATKKIHIRALAKLKKFLDKT</sequence>
<dbReference type="RefSeq" id="WP_050607428.1">
    <property type="nucleotide sequence ID" value="NZ_BAAACJ010000009.1"/>
</dbReference>
<dbReference type="InterPro" id="IPR013324">
    <property type="entry name" value="RNA_pol_sigma_r3/r4-like"/>
</dbReference>
<protein>
    <submittedName>
        <fullName evidence="1">DNA-directed RNA polymerase specialized sigma24 family protein</fullName>
    </submittedName>
</protein>
<dbReference type="InterPro" id="IPR036388">
    <property type="entry name" value="WH-like_DNA-bd_sf"/>
</dbReference>
<proteinExistence type="predicted"/>
<gene>
    <name evidence="1" type="ORF">QOZ93_000849</name>
</gene>
<dbReference type="GO" id="GO:0000428">
    <property type="term" value="C:DNA-directed RNA polymerase complex"/>
    <property type="evidence" value="ECO:0007669"/>
    <property type="project" value="UniProtKB-KW"/>
</dbReference>
<keyword evidence="2" id="KW-1185">Reference proteome</keyword>
<keyword evidence="1" id="KW-0804">Transcription</keyword>
<dbReference type="Gene3D" id="1.10.10.10">
    <property type="entry name" value="Winged helix-like DNA-binding domain superfamily/Winged helix DNA-binding domain"/>
    <property type="match status" value="1"/>
</dbReference>
<keyword evidence="1" id="KW-0240">DNA-directed RNA polymerase</keyword>
<comment type="caution">
    <text evidence="1">The sequence shown here is derived from an EMBL/GenBank/DDBJ whole genome shotgun (WGS) entry which is preliminary data.</text>
</comment>
<reference evidence="1 2" key="1">
    <citation type="submission" date="2023-07" db="EMBL/GenBank/DDBJ databases">
        <title>Genomic Encyclopedia of Type Strains, Phase IV (KMG-IV): sequencing the most valuable type-strain genomes for metagenomic binning, comparative biology and taxonomic classification.</title>
        <authorList>
            <person name="Goeker M."/>
        </authorList>
    </citation>
    <scope>NUCLEOTIDE SEQUENCE [LARGE SCALE GENOMIC DNA]</scope>
    <source>
        <strain evidence="1 2">DSM 1400</strain>
    </source>
</reference>
<organism evidence="1 2">
    <name type="scientific">Hathewaya limosa</name>
    <name type="common">Clostridium limosum</name>
    <dbReference type="NCBI Taxonomy" id="1536"/>
    <lineage>
        <taxon>Bacteria</taxon>
        <taxon>Bacillati</taxon>
        <taxon>Bacillota</taxon>
        <taxon>Clostridia</taxon>
        <taxon>Eubacteriales</taxon>
        <taxon>Clostridiaceae</taxon>
        <taxon>Hathewaya</taxon>
    </lineage>
</organism>